<dbReference type="FunFam" id="1.10.10.2150:FF:000001">
    <property type="entry name" value="Ribosomal RNA-processing protein 8"/>
    <property type="match status" value="1"/>
</dbReference>
<dbReference type="GO" id="GO:0005730">
    <property type="term" value="C:nucleolus"/>
    <property type="evidence" value="ECO:0007669"/>
    <property type="project" value="UniProtKB-SubCell"/>
</dbReference>
<dbReference type="InterPro" id="IPR007823">
    <property type="entry name" value="RRP8"/>
</dbReference>
<dbReference type="CDD" id="cd02440">
    <property type="entry name" value="AdoMet_MTases"/>
    <property type="match status" value="1"/>
</dbReference>
<comment type="caution">
    <text evidence="11">The sequence shown here is derived from an EMBL/GenBank/DDBJ whole genome shotgun (WGS) entry which is preliminary data.</text>
</comment>
<dbReference type="SUPFAM" id="SSF53335">
    <property type="entry name" value="S-adenosyl-L-methionine-dependent methyltransferases"/>
    <property type="match status" value="1"/>
</dbReference>
<comment type="similarity">
    <text evidence="2 9">Belongs to the methyltransferase superfamily. RRP8 family.</text>
</comment>
<evidence type="ECO:0000313" key="11">
    <source>
        <dbReference type="EMBL" id="KAK0468429.1"/>
    </source>
</evidence>
<dbReference type="Gene3D" id="1.10.10.2150">
    <property type="entry name" value="Ribosomal RNA-processing protein 8, N-terminal domain"/>
    <property type="match status" value="1"/>
</dbReference>
<dbReference type="PANTHER" id="PTHR12787:SF0">
    <property type="entry name" value="RIBOSOMAL RNA-PROCESSING PROTEIN 8"/>
    <property type="match status" value="1"/>
</dbReference>
<evidence type="ECO:0000256" key="2">
    <source>
        <dbReference type="ARBA" id="ARBA00006301"/>
    </source>
</evidence>
<dbReference type="Gene3D" id="3.40.50.150">
    <property type="entry name" value="Vaccinia Virus protein VP39"/>
    <property type="match status" value="1"/>
</dbReference>
<evidence type="ECO:0000313" key="12">
    <source>
        <dbReference type="Proteomes" id="UP001175211"/>
    </source>
</evidence>
<feature type="compositionally biased region" description="Basic and acidic residues" evidence="10">
    <location>
        <begin position="76"/>
        <end position="86"/>
    </location>
</feature>
<evidence type="ECO:0000256" key="8">
    <source>
        <dbReference type="ARBA" id="ARBA00076672"/>
    </source>
</evidence>
<dbReference type="Pfam" id="PF05148">
    <property type="entry name" value="Methyltransf_8"/>
    <property type="match status" value="1"/>
</dbReference>
<organism evidence="11 12">
    <name type="scientific">Armillaria tabescens</name>
    <name type="common">Ringless honey mushroom</name>
    <name type="synonym">Agaricus tabescens</name>
    <dbReference type="NCBI Taxonomy" id="1929756"/>
    <lineage>
        <taxon>Eukaryota</taxon>
        <taxon>Fungi</taxon>
        <taxon>Dikarya</taxon>
        <taxon>Basidiomycota</taxon>
        <taxon>Agaricomycotina</taxon>
        <taxon>Agaricomycetes</taxon>
        <taxon>Agaricomycetidae</taxon>
        <taxon>Agaricales</taxon>
        <taxon>Marasmiineae</taxon>
        <taxon>Physalacriaceae</taxon>
        <taxon>Desarmillaria</taxon>
    </lineage>
</organism>
<dbReference type="InterPro" id="IPR029063">
    <property type="entry name" value="SAM-dependent_MTases_sf"/>
</dbReference>
<evidence type="ECO:0000256" key="6">
    <source>
        <dbReference type="ARBA" id="ARBA00022691"/>
    </source>
</evidence>
<dbReference type="RefSeq" id="XP_060338704.1">
    <property type="nucleotide sequence ID" value="XM_060468377.1"/>
</dbReference>
<dbReference type="GeneID" id="85351925"/>
<dbReference type="EC" id="2.1.1.-" evidence="9"/>
<reference evidence="11" key="1">
    <citation type="submission" date="2023-06" db="EMBL/GenBank/DDBJ databases">
        <authorList>
            <consortium name="Lawrence Berkeley National Laboratory"/>
            <person name="Ahrendt S."/>
            <person name="Sahu N."/>
            <person name="Indic B."/>
            <person name="Wong-Bajracharya J."/>
            <person name="Merenyi Z."/>
            <person name="Ke H.-M."/>
            <person name="Monk M."/>
            <person name="Kocsube S."/>
            <person name="Drula E."/>
            <person name="Lipzen A."/>
            <person name="Balint B."/>
            <person name="Henrissat B."/>
            <person name="Andreopoulos B."/>
            <person name="Martin F.M."/>
            <person name="Harder C.B."/>
            <person name="Rigling D."/>
            <person name="Ford K.L."/>
            <person name="Foster G.D."/>
            <person name="Pangilinan J."/>
            <person name="Papanicolaou A."/>
            <person name="Barry K."/>
            <person name="LaButti K."/>
            <person name="Viragh M."/>
            <person name="Koriabine M."/>
            <person name="Yan M."/>
            <person name="Riley R."/>
            <person name="Champramary S."/>
            <person name="Plett K.L."/>
            <person name="Tsai I.J."/>
            <person name="Slot J."/>
            <person name="Sipos G."/>
            <person name="Plett J."/>
            <person name="Nagy L.G."/>
            <person name="Grigoriev I.V."/>
        </authorList>
    </citation>
    <scope>NUCLEOTIDE SEQUENCE</scope>
    <source>
        <strain evidence="11">CCBAS 213</strain>
    </source>
</reference>
<keyword evidence="7 9" id="KW-0539">Nucleus</keyword>
<evidence type="ECO:0000256" key="4">
    <source>
        <dbReference type="ARBA" id="ARBA00022603"/>
    </source>
</evidence>
<dbReference type="InterPro" id="IPR042036">
    <property type="entry name" value="RRP8_N"/>
</dbReference>
<proteinExistence type="inferred from homology"/>
<name>A0AA39NMK9_ARMTA</name>
<evidence type="ECO:0000256" key="5">
    <source>
        <dbReference type="ARBA" id="ARBA00022679"/>
    </source>
</evidence>
<evidence type="ECO:0000256" key="1">
    <source>
        <dbReference type="ARBA" id="ARBA00004604"/>
    </source>
</evidence>
<feature type="region of interest" description="Disordered" evidence="10">
    <location>
        <begin position="1"/>
        <end position="115"/>
    </location>
</feature>
<evidence type="ECO:0000256" key="7">
    <source>
        <dbReference type="ARBA" id="ARBA00023242"/>
    </source>
</evidence>
<sequence>MPLFDVPGWSVKSDPVPEANSSSRKRKRTSEDSEKMLAAEANLGKLMSRLKGNSSSQRVKGPKSADRSSKASSRKSKIDAHEEKKKTISLPRPLKAVDSRQSLDRPTKKVKTKHRLAADVEEEKKPDGLTNLQKEMKESLNGARFRMINETLYKSNSSEAFSMMQEDKNVFEEYHTGFRHQVQSWPTNPVETYITALSDYPPKTVIADLGCGDAAVARALLPKGFTVLSFDLVSTNAFVVEADICNKLPLPGSEPLHDKGDGEGHTVDVVVCALSLMGVNWPNCIREAWRVLRPNGELKVAEVASRFGDDKQFISLITSIGFRLSSKDAGNTHFTTFEFKKVPRKPKTDKEWTSILSKGDILKPCEYKRR</sequence>
<dbReference type="PANTHER" id="PTHR12787">
    <property type="entry name" value="RIBOSOMAL RNA-PROCESSING PROTEIN 8"/>
    <property type="match status" value="1"/>
</dbReference>
<comment type="subcellular location">
    <subcellularLocation>
        <location evidence="1 9">Nucleus</location>
        <location evidence="1 9">Nucleolus</location>
    </subcellularLocation>
</comment>
<keyword evidence="6 9" id="KW-0949">S-adenosyl-L-methionine</keyword>
<keyword evidence="5 9" id="KW-0808">Transferase</keyword>
<accession>A0AA39NMK9</accession>
<gene>
    <name evidence="11" type="ORF">EV420DRAFT_1299819</name>
</gene>
<evidence type="ECO:0000256" key="9">
    <source>
        <dbReference type="RuleBase" id="RU365074"/>
    </source>
</evidence>
<feature type="compositionally biased region" description="Basic and acidic residues" evidence="10">
    <location>
        <begin position="95"/>
        <end position="107"/>
    </location>
</feature>
<keyword evidence="3 9" id="KW-0698">rRNA processing</keyword>
<dbReference type="Proteomes" id="UP001175211">
    <property type="component" value="Unassembled WGS sequence"/>
</dbReference>
<evidence type="ECO:0000256" key="10">
    <source>
        <dbReference type="SAM" id="MobiDB-lite"/>
    </source>
</evidence>
<keyword evidence="12" id="KW-1185">Reference proteome</keyword>
<comment type="function">
    <text evidence="9">S-adenosyl-L-methionine-dependent methyltransferase that specifically methylates the N(1) position of adenine in helix 25.1 in 25S rRNA. Required both for ribosomal 40S and 60S subunits biogenesis. Required for efficient pre-rRNA cleavage at site A2.</text>
</comment>
<dbReference type="AlphaFoldDB" id="A0AA39NMK9"/>
<dbReference type="GO" id="GO:0016433">
    <property type="term" value="F:rRNA (adenine) methyltransferase activity"/>
    <property type="evidence" value="ECO:0007669"/>
    <property type="project" value="TreeGrafter"/>
</dbReference>
<protein>
    <recommendedName>
        <fullName evidence="8 9">Ribosomal RNA-processing protein 8</fullName>
        <ecNumber evidence="9">2.1.1.-</ecNumber>
    </recommendedName>
</protein>
<dbReference type="GO" id="GO:0042273">
    <property type="term" value="P:ribosomal large subunit biogenesis"/>
    <property type="evidence" value="ECO:0007669"/>
    <property type="project" value="TreeGrafter"/>
</dbReference>
<keyword evidence="4 9" id="KW-0489">Methyltransferase</keyword>
<dbReference type="EMBL" id="JAUEPS010000002">
    <property type="protein sequence ID" value="KAK0468429.1"/>
    <property type="molecule type" value="Genomic_DNA"/>
</dbReference>
<evidence type="ECO:0000256" key="3">
    <source>
        <dbReference type="ARBA" id="ARBA00022552"/>
    </source>
</evidence>